<protein>
    <submittedName>
        <fullName evidence="1">Uncharacterized protein</fullName>
    </submittedName>
</protein>
<dbReference type="AlphaFoldDB" id="A0A251V2K8"/>
<accession>A0A251V2K8</accession>
<reference evidence="2" key="1">
    <citation type="journal article" date="2017" name="Nature">
        <title>The sunflower genome provides insights into oil metabolism, flowering and Asterid evolution.</title>
        <authorList>
            <person name="Badouin H."/>
            <person name="Gouzy J."/>
            <person name="Grassa C.J."/>
            <person name="Murat F."/>
            <person name="Staton S.E."/>
            <person name="Cottret L."/>
            <person name="Lelandais-Briere C."/>
            <person name="Owens G.L."/>
            <person name="Carrere S."/>
            <person name="Mayjonade B."/>
            <person name="Legrand L."/>
            <person name="Gill N."/>
            <person name="Kane N.C."/>
            <person name="Bowers J.E."/>
            <person name="Hubner S."/>
            <person name="Bellec A."/>
            <person name="Berard A."/>
            <person name="Berges H."/>
            <person name="Blanchet N."/>
            <person name="Boniface M.C."/>
            <person name="Brunel D."/>
            <person name="Catrice O."/>
            <person name="Chaidir N."/>
            <person name="Claudel C."/>
            <person name="Donnadieu C."/>
            <person name="Faraut T."/>
            <person name="Fievet G."/>
            <person name="Helmstetter N."/>
            <person name="King M."/>
            <person name="Knapp S.J."/>
            <person name="Lai Z."/>
            <person name="Le Paslier M.C."/>
            <person name="Lippi Y."/>
            <person name="Lorenzon L."/>
            <person name="Mandel J.R."/>
            <person name="Marage G."/>
            <person name="Marchand G."/>
            <person name="Marquand E."/>
            <person name="Bret-Mestries E."/>
            <person name="Morien E."/>
            <person name="Nambeesan S."/>
            <person name="Nguyen T."/>
            <person name="Pegot-Espagnet P."/>
            <person name="Pouilly N."/>
            <person name="Raftis F."/>
            <person name="Sallet E."/>
            <person name="Schiex T."/>
            <person name="Thomas J."/>
            <person name="Vandecasteele C."/>
            <person name="Vares D."/>
            <person name="Vear F."/>
            <person name="Vautrin S."/>
            <person name="Crespi M."/>
            <person name="Mangin B."/>
            <person name="Burke J.M."/>
            <person name="Salse J."/>
            <person name="Munos S."/>
            <person name="Vincourt P."/>
            <person name="Rieseberg L.H."/>
            <person name="Langlade N.B."/>
        </authorList>
    </citation>
    <scope>NUCLEOTIDE SEQUENCE [LARGE SCALE GENOMIC DNA]</scope>
    <source>
        <strain evidence="2">cv. SF193</strain>
    </source>
</reference>
<organism evidence="1 2">
    <name type="scientific">Helianthus annuus</name>
    <name type="common">Common sunflower</name>
    <dbReference type="NCBI Taxonomy" id="4232"/>
    <lineage>
        <taxon>Eukaryota</taxon>
        <taxon>Viridiplantae</taxon>
        <taxon>Streptophyta</taxon>
        <taxon>Embryophyta</taxon>
        <taxon>Tracheophyta</taxon>
        <taxon>Spermatophyta</taxon>
        <taxon>Magnoliopsida</taxon>
        <taxon>eudicotyledons</taxon>
        <taxon>Gunneridae</taxon>
        <taxon>Pentapetalae</taxon>
        <taxon>asterids</taxon>
        <taxon>campanulids</taxon>
        <taxon>Asterales</taxon>
        <taxon>Asteraceae</taxon>
        <taxon>Asteroideae</taxon>
        <taxon>Heliantheae alliance</taxon>
        <taxon>Heliantheae</taxon>
        <taxon>Helianthus</taxon>
    </lineage>
</organism>
<dbReference type="InParanoid" id="A0A251V2K8"/>
<evidence type="ECO:0000313" key="1">
    <source>
        <dbReference type="EMBL" id="OTG29539.1"/>
    </source>
</evidence>
<gene>
    <name evidence="1" type="ORF">HannXRQ_Chr04g0123391</name>
</gene>
<name>A0A251V2K8_HELAN</name>
<keyword evidence="2" id="KW-1185">Reference proteome</keyword>
<dbReference type="EMBL" id="CM007893">
    <property type="protein sequence ID" value="OTG29539.1"/>
    <property type="molecule type" value="Genomic_DNA"/>
</dbReference>
<sequence>MHGPEECKSLILSPQTLLNLGCQYVDRLRVFLTESDCIDDEVLLSSIELHSTMIWSCTLQRNAYNFLRNEYVVQVDYTTFVKS</sequence>
<dbReference type="Proteomes" id="UP000215914">
    <property type="component" value="Chromosome 4"/>
</dbReference>
<proteinExistence type="predicted"/>
<evidence type="ECO:0000313" key="2">
    <source>
        <dbReference type="Proteomes" id="UP000215914"/>
    </source>
</evidence>